<comment type="catalytic activity">
    <reaction evidence="1">
        <text>3-hydroxy-2-methylpropanoyl-CoA + H2O = 3-hydroxy-2-methylpropanoate + CoA + H(+)</text>
        <dbReference type="Rhea" id="RHEA:20888"/>
        <dbReference type="ChEBI" id="CHEBI:11805"/>
        <dbReference type="ChEBI" id="CHEBI:15377"/>
        <dbReference type="ChEBI" id="CHEBI:15378"/>
        <dbReference type="ChEBI" id="CHEBI:57287"/>
        <dbReference type="ChEBI" id="CHEBI:57340"/>
        <dbReference type="EC" id="3.1.2.4"/>
    </reaction>
</comment>
<evidence type="ECO:0000259" key="4">
    <source>
        <dbReference type="Pfam" id="PF16113"/>
    </source>
</evidence>
<proteinExistence type="predicted"/>
<dbReference type="GO" id="GO:0005829">
    <property type="term" value="C:cytosol"/>
    <property type="evidence" value="ECO:0007669"/>
    <property type="project" value="TreeGrafter"/>
</dbReference>
<evidence type="ECO:0000256" key="3">
    <source>
        <dbReference type="ARBA" id="ARBA00022801"/>
    </source>
</evidence>
<gene>
    <name evidence="5" type="ORF">HNP73_002312</name>
</gene>
<dbReference type="RefSeq" id="WP_184149110.1">
    <property type="nucleotide sequence ID" value="NZ_JACHFM010000002.1"/>
</dbReference>
<sequence length="341" mass="36561">MGDISIRVEGRAGRITLNRPRALNALTHAMANEIAGALDAWEADAGVDLVMIDGEGERAFCAGGDIVETWRAGRAGDFGSGRRFWADEYRMNARIAGYPKPYVAFMHGFTMGGGVGVSGHGSHRIVCETTQVAMPECGIGLIPDVGGTHLLSRAPGHLGEYLGLTSARMSPGDAIHAGFADRFVPGADWGDLKADLIRTGDVGRIPEHAAPEAPLAARQEAIDDAFEAADLASIVARLEASDWGHEVLKALRRNSPLSMASTLTLVRAARRCPGIGPALRREFRFSWRASESGDLLEGIRAQVIDKDRNPTWRDDLDGVRPDDVAAMLAPLGEDELVLPEH</sequence>
<dbReference type="EC" id="3.1.2.4" evidence="2"/>
<dbReference type="AlphaFoldDB" id="A0A840SR98"/>
<dbReference type="GO" id="GO:0006574">
    <property type="term" value="P:L-valine catabolic process"/>
    <property type="evidence" value="ECO:0007669"/>
    <property type="project" value="TreeGrafter"/>
</dbReference>
<dbReference type="CDD" id="cd06558">
    <property type="entry name" value="crotonase-like"/>
    <property type="match status" value="1"/>
</dbReference>
<accession>A0A840SR98</accession>
<evidence type="ECO:0000313" key="6">
    <source>
        <dbReference type="Proteomes" id="UP000549457"/>
    </source>
</evidence>
<comment type="caution">
    <text evidence="5">The sequence shown here is derived from an EMBL/GenBank/DDBJ whole genome shotgun (WGS) entry which is preliminary data.</text>
</comment>
<protein>
    <recommendedName>
        <fullName evidence="2">3-hydroxyisobutyryl-CoA hydrolase</fullName>
        <ecNumber evidence="2">3.1.2.4</ecNumber>
    </recommendedName>
</protein>
<dbReference type="PANTHER" id="PTHR43176:SF3">
    <property type="entry name" value="3-HYDROXYISOBUTYRYL-COA HYDROLASE, MITOCHONDRIAL"/>
    <property type="match status" value="1"/>
</dbReference>
<dbReference type="NCBIfam" id="NF004127">
    <property type="entry name" value="PRK05617.1"/>
    <property type="match status" value="1"/>
</dbReference>
<organism evidence="5 6">
    <name type="scientific">Amaricoccus macauensis</name>
    <dbReference type="NCBI Taxonomy" id="57001"/>
    <lineage>
        <taxon>Bacteria</taxon>
        <taxon>Pseudomonadati</taxon>
        <taxon>Pseudomonadota</taxon>
        <taxon>Alphaproteobacteria</taxon>
        <taxon>Rhodobacterales</taxon>
        <taxon>Paracoccaceae</taxon>
        <taxon>Amaricoccus</taxon>
    </lineage>
</organism>
<evidence type="ECO:0000256" key="2">
    <source>
        <dbReference type="ARBA" id="ARBA00011915"/>
    </source>
</evidence>
<feature type="domain" description="Enoyl-CoA hydratase/isomerase" evidence="4">
    <location>
        <begin position="13"/>
        <end position="327"/>
    </location>
</feature>
<dbReference type="Pfam" id="PF16113">
    <property type="entry name" value="ECH_2"/>
    <property type="match status" value="1"/>
</dbReference>
<reference evidence="5 6" key="1">
    <citation type="submission" date="2020-08" db="EMBL/GenBank/DDBJ databases">
        <title>Genomic Encyclopedia of Type Strains, Phase IV (KMG-IV): sequencing the most valuable type-strain genomes for metagenomic binning, comparative biology and taxonomic classification.</title>
        <authorList>
            <person name="Goeker M."/>
        </authorList>
    </citation>
    <scope>NUCLEOTIDE SEQUENCE [LARGE SCALE GENOMIC DNA]</scope>
    <source>
        <strain evidence="5 6">DSM 101730</strain>
    </source>
</reference>
<dbReference type="Gene3D" id="3.90.226.10">
    <property type="entry name" value="2-enoyl-CoA Hydratase, Chain A, domain 1"/>
    <property type="match status" value="1"/>
</dbReference>
<dbReference type="Proteomes" id="UP000549457">
    <property type="component" value="Unassembled WGS sequence"/>
</dbReference>
<evidence type="ECO:0000313" key="5">
    <source>
        <dbReference type="EMBL" id="MBB5222376.1"/>
    </source>
</evidence>
<name>A0A840SR98_9RHOB</name>
<dbReference type="InterPro" id="IPR032259">
    <property type="entry name" value="HIBYL-CoA-H"/>
</dbReference>
<dbReference type="PANTHER" id="PTHR43176">
    <property type="entry name" value="3-HYDROXYISOBUTYRYL-COA HYDROLASE-RELATED"/>
    <property type="match status" value="1"/>
</dbReference>
<keyword evidence="3" id="KW-0378">Hydrolase</keyword>
<dbReference type="GO" id="GO:0003860">
    <property type="term" value="F:3-hydroxyisobutyryl-CoA hydrolase activity"/>
    <property type="evidence" value="ECO:0007669"/>
    <property type="project" value="UniProtKB-EC"/>
</dbReference>
<keyword evidence="6" id="KW-1185">Reference proteome</keyword>
<dbReference type="InterPro" id="IPR045004">
    <property type="entry name" value="ECH_dom"/>
</dbReference>
<evidence type="ECO:0000256" key="1">
    <source>
        <dbReference type="ARBA" id="ARBA00001709"/>
    </source>
</evidence>
<dbReference type="EMBL" id="JACHFM010000002">
    <property type="protein sequence ID" value="MBB5222376.1"/>
    <property type="molecule type" value="Genomic_DNA"/>
</dbReference>
<dbReference type="SUPFAM" id="SSF52096">
    <property type="entry name" value="ClpP/crotonase"/>
    <property type="match status" value="1"/>
</dbReference>
<dbReference type="InterPro" id="IPR029045">
    <property type="entry name" value="ClpP/crotonase-like_dom_sf"/>
</dbReference>